<dbReference type="AlphaFoldDB" id="A0A6J7MFU0"/>
<dbReference type="PANTHER" id="PTHR30468">
    <property type="entry name" value="ALPHA-KETOGLUTARATE-DEPENDENT SULFONATE DIOXYGENASE"/>
    <property type="match status" value="1"/>
</dbReference>
<keyword evidence="2" id="KW-0479">Metal-binding</keyword>
<evidence type="ECO:0000256" key="3">
    <source>
        <dbReference type="ARBA" id="ARBA00022964"/>
    </source>
</evidence>
<evidence type="ECO:0000256" key="4">
    <source>
        <dbReference type="ARBA" id="ARBA00023002"/>
    </source>
</evidence>
<reference evidence="9" key="1">
    <citation type="submission" date="2020-05" db="EMBL/GenBank/DDBJ databases">
        <authorList>
            <person name="Chiriac C."/>
            <person name="Salcher M."/>
            <person name="Ghai R."/>
            <person name="Kavagutti S V."/>
        </authorList>
    </citation>
    <scope>NUCLEOTIDE SEQUENCE</scope>
</reference>
<dbReference type="PANTHER" id="PTHR30468:SF1">
    <property type="entry name" value="ALPHA-KETOGLUTARATE-DEPENDENT SULFONATE DIOXYGENASE"/>
    <property type="match status" value="1"/>
</dbReference>
<dbReference type="GO" id="GO:0000908">
    <property type="term" value="F:taurine dioxygenase activity"/>
    <property type="evidence" value="ECO:0007669"/>
    <property type="project" value="TreeGrafter"/>
</dbReference>
<evidence type="ECO:0000313" key="9">
    <source>
        <dbReference type="EMBL" id="CAB4976544.1"/>
    </source>
</evidence>
<dbReference type="EMBL" id="CAEZYR010000058">
    <property type="protein sequence ID" value="CAB4748750.1"/>
    <property type="molecule type" value="Genomic_DNA"/>
</dbReference>
<evidence type="ECO:0000256" key="5">
    <source>
        <dbReference type="ARBA" id="ARBA00023004"/>
    </source>
</evidence>
<proteinExistence type="inferred from homology"/>
<dbReference type="InterPro" id="IPR042098">
    <property type="entry name" value="TauD-like_sf"/>
</dbReference>
<name>A0A6J7MFU0_9ZZZZ</name>
<dbReference type="GO" id="GO:0005737">
    <property type="term" value="C:cytoplasm"/>
    <property type="evidence" value="ECO:0007669"/>
    <property type="project" value="TreeGrafter"/>
</dbReference>
<dbReference type="GO" id="GO:0006790">
    <property type="term" value="P:sulfur compound metabolic process"/>
    <property type="evidence" value="ECO:0007669"/>
    <property type="project" value="TreeGrafter"/>
</dbReference>
<dbReference type="GO" id="GO:0046872">
    <property type="term" value="F:metal ion binding"/>
    <property type="evidence" value="ECO:0007669"/>
    <property type="project" value="UniProtKB-KW"/>
</dbReference>
<comment type="similarity">
    <text evidence="1">Belongs to the TfdA dioxygenase family.</text>
</comment>
<dbReference type="EMBL" id="CAFABA010000065">
    <property type="protein sequence ID" value="CAB4832418.1"/>
    <property type="molecule type" value="Genomic_DNA"/>
</dbReference>
<evidence type="ECO:0000256" key="1">
    <source>
        <dbReference type="ARBA" id="ARBA00005896"/>
    </source>
</evidence>
<keyword evidence="4" id="KW-0560">Oxidoreductase</keyword>
<gene>
    <name evidence="7" type="ORF">UFOPK2754_01677</name>
    <name evidence="8" type="ORF">UFOPK3139_01649</name>
    <name evidence="9" type="ORF">UFOPK3967_00086</name>
</gene>
<dbReference type="InterPro" id="IPR051323">
    <property type="entry name" value="AtsK-like"/>
</dbReference>
<dbReference type="InterPro" id="IPR003819">
    <property type="entry name" value="TauD/TfdA-like"/>
</dbReference>
<organism evidence="9">
    <name type="scientific">freshwater metagenome</name>
    <dbReference type="NCBI Taxonomy" id="449393"/>
    <lineage>
        <taxon>unclassified sequences</taxon>
        <taxon>metagenomes</taxon>
        <taxon>ecological metagenomes</taxon>
    </lineage>
</organism>
<evidence type="ECO:0000259" key="6">
    <source>
        <dbReference type="Pfam" id="PF02668"/>
    </source>
</evidence>
<evidence type="ECO:0000313" key="8">
    <source>
        <dbReference type="EMBL" id="CAB4832418.1"/>
    </source>
</evidence>
<dbReference type="EMBL" id="CAFBOS010000003">
    <property type="protein sequence ID" value="CAB4976544.1"/>
    <property type="molecule type" value="Genomic_DNA"/>
</dbReference>
<keyword evidence="5" id="KW-0408">Iron</keyword>
<feature type="domain" description="TauD/TfdA-like" evidence="6">
    <location>
        <begin position="9"/>
        <end position="272"/>
    </location>
</feature>
<dbReference type="Pfam" id="PF02668">
    <property type="entry name" value="TauD"/>
    <property type="match status" value="1"/>
</dbReference>
<dbReference type="Gene3D" id="3.60.130.10">
    <property type="entry name" value="Clavaminate synthase-like"/>
    <property type="match status" value="1"/>
</dbReference>
<accession>A0A6J7MFU0</accession>
<dbReference type="SUPFAM" id="SSF51197">
    <property type="entry name" value="Clavaminate synthase-like"/>
    <property type="match status" value="1"/>
</dbReference>
<keyword evidence="3" id="KW-0223">Dioxygenase</keyword>
<evidence type="ECO:0000313" key="7">
    <source>
        <dbReference type="EMBL" id="CAB4748750.1"/>
    </source>
</evidence>
<sequence length="279" mass="31082">MSSDHSIVVRPVTANIGAEIRGVDLREPLDDTTYGALRGALEAHQVLFFREQDISPAQHLAFAERFGQISVAPFGPKHPDFPEITVLDQVQPKGEGADNWHTDNTFMPAPPFGSILRCELLPELGGDTCFASGTAAYDALSPAMQEFLADKRAVHDISRMLKKAITIGAETAAFEKMAAVWPPHEHPVVTTNPNSGRKCLYVNGNWTSRIVGLTERENDALLPMLIDHIRNPDFQCRLRWEPGTMAFWDNRWVQHFAVADYGGQRRVMQRVTISGEPPR</sequence>
<protein>
    <submittedName>
        <fullName evidence="9">Unannotated protein</fullName>
    </submittedName>
</protein>
<evidence type="ECO:0000256" key="2">
    <source>
        <dbReference type="ARBA" id="ARBA00022723"/>
    </source>
</evidence>